<evidence type="ECO:0000256" key="5">
    <source>
        <dbReference type="ARBA" id="ARBA00023136"/>
    </source>
</evidence>
<accession>A0A7R9BJD5</accession>
<dbReference type="Pfam" id="PF11916">
    <property type="entry name" value="Vac14_Fig4_bd"/>
    <property type="match status" value="1"/>
</dbReference>
<feature type="domain" description="Vacuolar protein 14 C-terminal Fig4-binding" evidence="9">
    <location>
        <begin position="477"/>
        <end position="660"/>
    </location>
</feature>
<dbReference type="PANTHER" id="PTHR16023">
    <property type="entry name" value="TAX1 BINDING PROTEIN-RELATED"/>
    <property type="match status" value="1"/>
</dbReference>
<gene>
    <name evidence="10" type="ORF">NMOB1V02_LOCUS4196</name>
</gene>
<evidence type="ECO:0000313" key="11">
    <source>
        <dbReference type="Proteomes" id="UP000678499"/>
    </source>
</evidence>
<comment type="similarity">
    <text evidence="2">Belongs to the VAC14 family.</text>
</comment>
<dbReference type="GO" id="GO:0010008">
    <property type="term" value="C:endosome membrane"/>
    <property type="evidence" value="ECO:0007669"/>
    <property type="project" value="TreeGrafter"/>
</dbReference>
<dbReference type="InterPro" id="IPR016024">
    <property type="entry name" value="ARM-type_fold"/>
</dbReference>
<keyword evidence="5" id="KW-0472">Membrane</keyword>
<organism evidence="10">
    <name type="scientific">Notodromas monacha</name>
    <dbReference type="NCBI Taxonomy" id="399045"/>
    <lineage>
        <taxon>Eukaryota</taxon>
        <taxon>Metazoa</taxon>
        <taxon>Ecdysozoa</taxon>
        <taxon>Arthropoda</taxon>
        <taxon>Crustacea</taxon>
        <taxon>Oligostraca</taxon>
        <taxon>Ostracoda</taxon>
        <taxon>Podocopa</taxon>
        <taxon>Podocopida</taxon>
        <taxon>Cypridocopina</taxon>
        <taxon>Cypridoidea</taxon>
        <taxon>Cyprididae</taxon>
        <taxon>Notodromas</taxon>
    </lineage>
</organism>
<sequence length="1230" mass="138863">MERDYAPLSAACVRALQDKIYEKRKAASSEVEKMVKDLWASNNKDLIRKLLVVLGKEFAGSQNLNQRRGGLMGIASTAIGLNKDCVEFMEEMLRPVTLCLNDADSRVRYAACETLYNVVKVVRGSILPHFNELFSILSRLIADPDQHVKNASELSDRLLKDIVTETPSFDLVAFIPLLRERIYSKNPFARQFIISWISVLDSVPDIDMLIFLPEFLDGLFLMLSDSSPEVKKMCDTLLGEFLHRILKTPEKVDFSAMTNILVTHADAKDELLRYTALVWLKEFVNLSGRQMVPSASNILTVVLPAISEASEQSLSVKTTASGLNDAVMALITAGDDVKGTKIELEGVSICEESKLDVSAIVHVLSKEIPSPRTETELACLRWFHHLLVTMPNQTFLHMSDIFPALLRALSDPEHEVVLVALKVIAKISSDPVGRKRPLSDVSFPNAPDWLPELIARSPNLSPYFACCVVELLRLDPQLLERRGSLIIRQLSMLLCAEHIFITVAEALQRHDNLEFVGMMVKTLNTILFTSPELADLRNRLKALRTPDDCQLFCCLYKCWCHCPAAAVALCLLSQNYLHAMRLIEHFLSKGSCIALHCEASFSNVKGSLGIPCQRMKLVSDLRLHLLHPKHSKVLVQTLYGILMLLPQSEAFHILRRRLDCLPGNKGLPHQIAGDTLGDQEEKVEQLVPIPVDDLLAVFLDVQRKRDEFAKMKKLQQMDEKLRLLSRKQLENDWDQLNEMRKVARTSFGPNRRDVVVSSGSCINVRSIGAHIFDEFNWPLCSIVNSATRRTRDSCYDGSKWLLLAILEILPKCNVDLKAWSGICTDFKTELRGYEVSASILDVFEMQLSKFNEVNRVLLEDFFSRSFGRNWNDSFPQKAQFLLDNLDALLVRDAFRETRIVPGFMFTAGNCTRECVEKVLRCVVIEFPDELSDVETQFAAFQPSMCEHSSFRRLLESMLNRGVLFLVTCTRMDESLLLLCEQSGVAVLHGCLDNELRDFCRVNSVVPADGFSEIEAKHVFDVDAVARVVVGCENFVRVETPRDPTGFKLHQFVVQCSRAARGNEIRIALRAGVACFLKSICEPGWIPCHGFFEAHLLRFLRLRDRRNCDWISDVMDSILHLLFDNSPKWKFAVGRGFLEFKCKLMKSLEEGRSEWFCGVEPLWLKFELMDRVVSVCEMMRNIEAVQKVQATLLWLPAAGAGSRQPAVSGSGREMESPSVPHGTPRCSGEIE</sequence>
<dbReference type="GO" id="GO:0070772">
    <property type="term" value="C:PAS complex"/>
    <property type="evidence" value="ECO:0007669"/>
    <property type="project" value="InterPro"/>
</dbReference>
<keyword evidence="4" id="KW-0677">Repeat</keyword>
<feature type="region of interest" description="Disordered" evidence="8">
    <location>
        <begin position="1200"/>
        <end position="1230"/>
    </location>
</feature>
<comment type="function">
    <text evidence="6">Scaffold protein component of the PI(3,5)P2 regulatory complex which regulates both the synthesis and turnover of phosphatidylinositol 3,5-bisphosphate (PtdIns(3,5)P2). Pentamerizes into a star-shaped structure and nucleates the assembly of the complex. The pentamer binds a single copy each of PIKFYVE and FIG4 and coordinates both PIKfyve kinase activity and FIG4 phosphatase activity, being required to maintain normal levels of phosphatidylinositol 3-phosphate (PtdIns(3)P) and phosphatidylinositol 5-phosphate (PtdIns(5)P). Plays a role in the biogenesis of endosome carrier vesicles (ECV) / multivesicular bodies (MVB) transport intermediates from early endosomes.</text>
</comment>
<dbReference type="EMBL" id="CAJPEX010000625">
    <property type="protein sequence ID" value="CAG0916583.1"/>
    <property type="molecule type" value="Genomic_DNA"/>
</dbReference>
<dbReference type="InterPro" id="IPR011989">
    <property type="entry name" value="ARM-like"/>
</dbReference>
<evidence type="ECO:0000256" key="6">
    <source>
        <dbReference type="ARBA" id="ARBA00045654"/>
    </source>
</evidence>
<evidence type="ECO:0000259" key="9">
    <source>
        <dbReference type="Pfam" id="PF11916"/>
    </source>
</evidence>
<evidence type="ECO:0000313" key="10">
    <source>
        <dbReference type="EMBL" id="CAD7276431.1"/>
    </source>
</evidence>
<evidence type="ECO:0000256" key="3">
    <source>
        <dbReference type="ARBA" id="ARBA00013840"/>
    </source>
</evidence>
<dbReference type="SUPFAM" id="SSF48371">
    <property type="entry name" value="ARM repeat"/>
    <property type="match status" value="1"/>
</dbReference>
<proteinExistence type="inferred from homology"/>
<dbReference type="EMBL" id="OA882662">
    <property type="protein sequence ID" value="CAD7276431.1"/>
    <property type="molecule type" value="Genomic_DNA"/>
</dbReference>
<dbReference type="InterPro" id="IPR026825">
    <property type="entry name" value="Vac14"/>
</dbReference>
<dbReference type="AlphaFoldDB" id="A0A7R9BJD5"/>
<comment type="subcellular location">
    <subcellularLocation>
        <location evidence="1">Endomembrane system</location>
    </subcellularLocation>
</comment>
<protein>
    <recommendedName>
        <fullName evidence="3">Protein VAC14 homolog</fullName>
    </recommendedName>
</protein>
<dbReference type="GO" id="GO:0006661">
    <property type="term" value="P:phosphatidylinositol biosynthetic process"/>
    <property type="evidence" value="ECO:0007669"/>
    <property type="project" value="InterPro"/>
</dbReference>
<reference evidence="10" key="1">
    <citation type="submission" date="2020-11" db="EMBL/GenBank/DDBJ databases">
        <authorList>
            <person name="Tran Van P."/>
        </authorList>
    </citation>
    <scope>NUCLEOTIDE SEQUENCE</scope>
</reference>
<dbReference type="PANTHER" id="PTHR16023:SF0">
    <property type="entry name" value="PROTEIN VAC14 HOMOLOG"/>
    <property type="match status" value="1"/>
</dbReference>
<dbReference type="Pfam" id="PF12755">
    <property type="entry name" value="Vac14_Fab1_bd"/>
    <property type="match status" value="1"/>
</dbReference>
<dbReference type="Proteomes" id="UP000678499">
    <property type="component" value="Unassembled WGS sequence"/>
</dbReference>
<evidence type="ECO:0000256" key="2">
    <source>
        <dbReference type="ARBA" id="ARBA00010225"/>
    </source>
</evidence>
<dbReference type="Gene3D" id="1.25.10.10">
    <property type="entry name" value="Leucine-rich Repeat Variant"/>
    <property type="match status" value="3"/>
</dbReference>
<name>A0A7R9BJD5_9CRUS</name>
<evidence type="ECO:0000256" key="8">
    <source>
        <dbReference type="SAM" id="MobiDB-lite"/>
    </source>
</evidence>
<dbReference type="InterPro" id="IPR021841">
    <property type="entry name" value="VAC14_Fig4p-bd"/>
</dbReference>
<evidence type="ECO:0000256" key="4">
    <source>
        <dbReference type="ARBA" id="ARBA00022737"/>
    </source>
</evidence>
<evidence type="ECO:0000256" key="1">
    <source>
        <dbReference type="ARBA" id="ARBA00004308"/>
    </source>
</evidence>
<comment type="subunit">
    <text evidence="7">Forms pentamers. Component of the PI(3,5)P2 regulatory complex/PAS complex, at least composed of PIKFYVE, FIG4 and VAC14. VAC14 nucleates the assembly of the complex and serves as a scaffold by pentamerizing into a star-shaped structure, which can bind a single copy each of PIKFYVE and FIG4 and coordinates their activities. Interacts with NOS1.</text>
</comment>
<dbReference type="OrthoDB" id="5574975at2759"/>
<evidence type="ECO:0000256" key="7">
    <source>
        <dbReference type="ARBA" id="ARBA00047092"/>
    </source>
</evidence>
<keyword evidence="11" id="KW-1185">Reference proteome</keyword>